<dbReference type="InterPro" id="IPR036875">
    <property type="entry name" value="Znf_CCHC_sf"/>
</dbReference>
<keyword evidence="3" id="KW-0548">Nucleotidyltransferase</keyword>
<comment type="caution">
    <text evidence="12">The sequence shown here is derived from an EMBL/GenBank/DDBJ whole genome shotgun (WGS) entry which is preliminary data.</text>
</comment>
<accession>A0AA38TUP2</accession>
<dbReference type="InterPro" id="IPR043128">
    <property type="entry name" value="Rev_trsase/Diguanyl_cyclase"/>
</dbReference>
<keyword evidence="9" id="KW-0479">Metal-binding</keyword>
<evidence type="ECO:0000259" key="11">
    <source>
        <dbReference type="PROSITE" id="PS50158"/>
    </source>
</evidence>
<dbReference type="GO" id="GO:0016779">
    <property type="term" value="F:nucleotidyltransferase activity"/>
    <property type="evidence" value="ECO:0007669"/>
    <property type="project" value="UniProtKB-KW"/>
</dbReference>
<dbReference type="Pfam" id="PF00098">
    <property type="entry name" value="zf-CCHC"/>
    <property type="match status" value="1"/>
</dbReference>
<dbReference type="GO" id="GO:0004519">
    <property type="term" value="F:endonuclease activity"/>
    <property type="evidence" value="ECO:0007669"/>
    <property type="project" value="UniProtKB-KW"/>
</dbReference>
<dbReference type="GO" id="GO:0004190">
    <property type="term" value="F:aspartic-type endopeptidase activity"/>
    <property type="evidence" value="ECO:0007669"/>
    <property type="project" value="UniProtKB-KW"/>
</dbReference>
<dbReference type="SMART" id="SM00343">
    <property type="entry name" value="ZnF_C2HC"/>
    <property type="match status" value="2"/>
</dbReference>
<keyword evidence="9" id="KW-0863">Zinc-finger</keyword>
<dbReference type="Pfam" id="PF00078">
    <property type="entry name" value="RVT_1"/>
    <property type="match status" value="1"/>
</dbReference>
<protein>
    <recommendedName>
        <fullName evidence="11">CCHC-type domain-containing protein</fullName>
    </recommendedName>
</protein>
<dbReference type="Pfam" id="PF08284">
    <property type="entry name" value="RVP_2"/>
    <property type="match status" value="1"/>
</dbReference>
<evidence type="ECO:0000313" key="12">
    <source>
        <dbReference type="EMBL" id="KAJ9561310.1"/>
    </source>
</evidence>
<dbReference type="InterPro" id="IPR043502">
    <property type="entry name" value="DNA/RNA_pol_sf"/>
</dbReference>
<evidence type="ECO:0000256" key="2">
    <source>
        <dbReference type="ARBA" id="ARBA00022679"/>
    </source>
</evidence>
<dbReference type="InterPro" id="IPR041577">
    <property type="entry name" value="RT_RNaseH_2"/>
</dbReference>
<proteinExistence type="predicted"/>
<dbReference type="Pfam" id="PF17919">
    <property type="entry name" value="RT_RNaseH_2"/>
    <property type="match status" value="1"/>
</dbReference>
<dbReference type="InterPro" id="IPR000477">
    <property type="entry name" value="RT_dom"/>
</dbReference>
<keyword evidence="8" id="KW-0511">Multifunctional enzyme</keyword>
<evidence type="ECO:0000256" key="6">
    <source>
        <dbReference type="ARBA" id="ARBA00022759"/>
    </source>
</evidence>
<dbReference type="SUPFAM" id="SSF57756">
    <property type="entry name" value="Retrovirus zinc finger-like domains"/>
    <property type="match status" value="1"/>
</dbReference>
<evidence type="ECO:0000256" key="3">
    <source>
        <dbReference type="ARBA" id="ARBA00022695"/>
    </source>
</evidence>
<feature type="compositionally biased region" description="Basic and acidic residues" evidence="10">
    <location>
        <begin position="13"/>
        <end position="24"/>
    </location>
</feature>
<dbReference type="Gene3D" id="3.30.420.10">
    <property type="entry name" value="Ribonuclease H-like superfamily/Ribonuclease H"/>
    <property type="match status" value="1"/>
</dbReference>
<evidence type="ECO:0000256" key="8">
    <source>
        <dbReference type="ARBA" id="ARBA00023268"/>
    </source>
</evidence>
<organism evidence="12 13">
    <name type="scientific">Centaurea solstitialis</name>
    <name type="common">yellow star-thistle</name>
    <dbReference type="NCBI Taxonomy" id="347529"/>
    <lineage>
        <taxon>Eukaryota</taxon>
        <taxon>Viridiplantae</taxon>
        <taxon>Streptophyta</taxon>
        <taxon>Embryophyta</taxon>
        <taxon>Tracheophyta</taxon>
        <taxon>Spermatophyta</taxon>
        <taxon>Magnoliopsida</taxon>
        <taxon>eudicotyledons</taxon>
        <taxon>Gunneridae</taxon>
        <taxon>Pentapetalae</taxon>
        <taxon>asterids</taxon>
        <taxon>campanulids</taxon>
        <taxon>Asterales</taxon>
        <taxon>Asteraceae</taxon>
        <taxon>Carduoideae</taxon>
        <taxon>Cardueae</taxon>
        <taxon>Centaureinae</taxon>
        <taxon>Centaurea</taxon>
    </lineage>
</organism>
<keyword evidence="4" id="KW-0540">Nuclease</keyword>
<sequence>MFERAWAREIELEHQGKRKKEEHSQVQPSKKFKGSSQRLEGKKEYPKCSKCSRSHLGECRLGSSTCYKCGKPGHMSRDYKASAKLCFRCFEPSHFAHECPNLVGSTQVSVAALTKAIEASSAKKVEIPKGRARDFQLTAEEAKVEPEVVIGIFPVNSKPALVLFDMGASKSFVSTSFCKSFSIVKGRLDEPLEVEIADDKSVIVRDVYRGNVIELGGVRFRVDLIPIPMREINVVLGMSWLSRHGAWFDCEGQRVRIRNPDGGVLIIAGNGKKRPPKTCSLAKARRYVKGGGVSYLVYVTESAGEKKKKTMADVPVVGDFSDVIPKDLSGVPPERQIEFGIDLVLGAAPTAKAPYQLVPSAMQELLSQLEELLGKRPMLDRSVIVFIDDILIYSKTEEDHVVHLTKVIETLRREQLYTKFCKCDFWLQEVQFLSHHVNREGIKVDPAKVGAVMKLTRKNVKFVWGEEQQEAFKLLRGKLCKALVLTLPEGIEDMTVYCNASYHGLGCVLMQRGKDYDFEILYHPGKANVVADALSRKVHSVVMRVPLMRLTVMTSLLELIKSSAQRPHGKLQPFDIPVWKWEHITMDLITKLPRTPRNVDAIRVIVDRLTKSAHFIAINESSSSEKLVDTYIREIVARHGYL</sequence>
<gene>
    <name evidence="12" type="ORF">OSB04_006470</name>
</gene>
<evidence type="ECO:0000256" key="1">
    <source>
        <dbReference type="ARBA" id="ARBA00022670"/>
    </source>
</evidence>
<dbReference type="InterPro" id="IPR001878">
    <property type="entry name" value="Znf_CCHC"/>
</dbReference>
<keyword evidence="6" id="KW-0255">Endonuclease</keyword>
<feature type="region of interest" description="Disordered" evidence="10">
    <location>
        <begin position="13"/>
        <end position="40"/>
    </location>
</feature>
<dbReference type="Proteomes" id="UP001172457">
    <property type="component" value="Chromosome 2"/>
</dbReference>
<evidence type="ECO:0000313" key="13">
    <source>
        <dbReference type="Proteomes" id="UP001172457"/>
    </source>
</evidence>
<name>A0AA38TUP2_9ASTR</name>
<dbReference type="InterPro" id="IPR021109">
    <property type="entry name" value="Peptidase_aspartic_dom_sf"/>
</dbReference>
<evidence type="ECO:0000256" key="7">
    <source>
        <dbReference type="ARBA" id="ARBA00023125"/>
    </source>
</evidence>
<evidence type="ECO:0000256" key="9">
    <source>
        <dbReference type="PROSITE-ProRule" id="PRU00047"/>
    </source>
</evidence>
<dbReference type="PROSITE" id="PS50158">
    <property type="entry name" value="ZF_CCHC"/>
    <property type="match status" value="2"/>
</dbReference>
<dbReference type="Gene3D" id="2.40.70.10">
    <property type="entry name" value="Acid Proteases"/>
    <property type="match status" value="1"/>
</dbReference>
<dbReference type="AlphaFoldDB" id="A0AA38TUP2"/>
<dbReference type="Gene3D" id="3.30.70.270">
    <property type="match status" value="2"/>
</dbReference>
<dbReference type="InterPro" id="IPR012337">
    <property type="entry name" value="RNaseH-like_sf"/>
</dbReference>
<evidence type="ECO:0000256" key="5">
    <source>
        <dbReference type="ARBA" id="ARBA00022750"/>
    </source>
</evidence>
<keyword evidence="6" id="KW-0378">Hydrolase</keyword>
<evidence type="ECO:0000256" key="10">
    <source>
        <dbReference type="SAM" id="MobiDB-lite"/>
    </source>
</evidence>
<dbReference type="EMBL" id="JARYMX010000002">
    <property type="protein sequence ID" value="KAJ9561310.1"/>
    <property type="molecule type" value="Genomic_DNA"/>
</dbReference>
<dbReference type="SUPFAM" id="SSF56672">
    <property type="entry name" value="DNA/RNA polymerases"/>
    <property type="match status" value="1"/>
</dbReference>
<keyword evidence="13" id="KW-1185">Reference proteome</keyword>
<keyword evidence="1" id="KW-0645">Protease</keyword>
<dbReference type="InterPro" id="IPR036397">
    <property type="entry name" value="RNaseH_sf"/>
</dbReference>
<dbReference type="InterPro" id="IPR050951">
    <property type="entry name" value="Retrovirus_Pol_polyprotein"/>
</dbReference>
<feature type="domain" description="CCHC-type" evidence="11">
    <location>
        <begin position="86"/>
        <end position="101"/>
    </location>
</feature>
<evidence type="ECO:0000256" key="4">
    <source>
        <dbReference type="ARBA" id="ARBA00022722"/>
    </source>
</evidence>
<keyword evidence="7" id="KW-0238">DNA-binding</keyword>
<keyword evidence="9" id="KW-0862">Zinc</keyword>
<dbReference type="GO" id="GO:0008270">
    <property type="term" value="F:zinc ion binding"/>
    <property type="evidence" value="ECO:0007669"/>
    <property type="project" value="UniProtKB-KW"/>
</dbReference>
<dbReference type="SUPFAM" id="SSF53098">
    <property type="entry name" value="Ribonuclease H-like"/>
    <property type="match status" value="1"/>
</dbReference>
<keyword evidence="5" id="KW-0064">Aspartyl protease</keyword>
<dbReference type="PANTHER" id="PTHR37984">
    <property type="entry name" value="PROTEIN CBG26694"/>
    <property type="match status" value="1"/>
</dbReference>
<dbReference type="CDD" id="cd00303">
    <property type="entry name" value="retropepsin_like"/>
    <property type="match status" value="1"/>
</dbReference>
<dbReference type="Gene3D" id="4.10.60.10">
    <property type="entry name" value="Zinc finger, CCHC-type"/>
    <property type="match status" value="1"/>
</dbReference>
<reference evidence="12" key="1">
    <citation type="submission" date="2023-03" db="EMBL/GenBank/DDBJ databases">
        <title>Chromosome-scale reference genome and RAD-based genetic map of yellow starthistle (Centaurea solstitialis) reveal putative structural variation and QTLs associated with invader traits.</title>
        <authorList>
            <person name="Reatini B."/>
            <person name="Cang F.A."/>
            <person name="Jiang Q."/>
            <person name="Mckibben M.T.W."/>
            <person name="Barker M.S."/>
            <person name="Rieseberg L.H."/>
            <person name="Dlugosch K.M."/>
        </authorList>
    </citation>
    <scope>NUCLEOTIDE SEQUENCE</scope>
    <source>
        <strain evidence="12">CAN-66</strain>
        <tissue evidence="12">Leaf</tissue>
    </source>
</reference>
<feature type="domain" description="CCHC-type" evidence="11">
    <location>
        <begin position="66"/>
        <end position="78"/>
    </location>
</feature>
<keyword evidence="2" id="KW-0808">Transferase</keyword>
<dbReference type="GO" id="GO:0006508">
    <property type="term" value="P:proteolysis"/>
    <property type="evidence" value="ECO:0007669"/>
    <property type="project" value="UniProtKB-KW"/>
</dbReference>
<dbReference type="GO" id="GO:0003677">
    <property type="term" value="F:DNA binding"/>
    <property type="evidence" value="ECO:0007669"/>
    <property type="project" value="UniProtKB-KW"/>
</dbReference>
<dbReference type="PANTHER" id="PTHR37984:SF5">
    <property type="entry name" value="PROTEIN NYNRIN-LIKE"/>
    <property type="match status" value="1"/>
</dbReference>
<dbReference type="SUPFAM" id="SSF50630">
    <property type="entry name" value="Acid proteases"/>
    <property type="match status" value="1"/>
</dbReference>